<dbReference type="STRING" id="1497955.HMPREF1872_00666"/>
<name>A0A133YEF1_9FIRM</name>
<accession>A0A133YEF1</accession>
<proteinExistence type="inferred from homology"/>
<comment type="similarity">
    <text evidence="1">Belongs to the IMPACT family.</text>
</comment>
<dbReference type="InterPro" id="IPR023582">
    <property type="entry name" value="Impact"/>
</dbReference>
<keyword evidence="4" id="KW-1185">Reference proteome</keyword>
<dbReference type="GO" id="GO:0006446">
    <property type="term" value="P:regulation of translational initiation"/>
    <property type="evidence" value="ECO:0007669"/>
    <property type="project" value="TreeGrafter"/>
</dbReference>
<dbReference type="RefSeq" id="WP_066713823.1">
    <property type="nucleotide sequence ID" value="NZ_JARFNM010000001.1"/>
</dbReference>
<dbReference type="InterPro" id="IPR020568">
    <property type="entry name" value="Ribosomal_Su5_D2-typ_SF"/>
</dbReference>
<dbReference type="InterPro" id="IPR035647">
    <property type="entry name" value="EFG_III/V"/>
</dbReference>
<dbReference type="GO" id="GO:0005737">
    <property type="term" value="C:cytoplasm"/>
    <property type="evidence" value="ECO:0007669"/>
    <property type="project" value="TreeGrafter"/>
</dbReference>
<dbReference type="InterPro" id="IPR001498">
    <property type="entry name" value="Impact_N"/>
</dbReference>
<dbReference type="Pfam" id="PF01205">
    <property type="entry name" value="Impact_N"/>
    <property type="match status" value="1"/>
</dbReference>
<reference evidence="4" key="1">
    <citation type="submission" date="2016-01" db="EMBL/GenBank/DDBJ databases">
        <authorList>
            <person name="Mitreva M."/>
            <person name="Pepin K.H."/>
            <person name="Mihindukulasuriya K.A."/>
            <person name="Fulton R."/>
            <person name="Fronick C."/>
            <person name="O'Laughlin M."/>
            <person name="Miner T."/>
            <person name="Herter B."/>
            <person name="Rosa B.A."/>
            <person name="Cordes M."/>
            <person name="Tomlinson C."/>
            <person name="Wollam A."/>
            <person name="Palsikar V.B."/>
            <person name="Mardis E.R."/>
            <person name="Wilson R.K."/>
        </authorList>
    </citation>
    <scope>NUCLEOTIDE SEQUENCE [LARGE SCALE GENOMIC DNA]</scope>
    <source>
        <strain evidence="4">KA00274</strain>
    </source>
</reference>
<dbReference type="SUPFAM" id="SSF54211">
    <property type="entry name" value="Ribosomal protein S5 domain 2-like"/>
    <property type="match status" value="1"/>
</dbReference>
<evidence type="ECO:0000256" key="1">
    <source>
        <dbReference type="ARBA" id="ARBA00007665"/>
    </source>
</evidence>
<feature type="domain" description="Impact N-terminal" evidence="2">
    <location>
        <begin position="20"/>
        <end position="127"/>
    </location>
</feature>
<evidence type="ECO:0000313" key="3">
    <source>
        <dbReference type="EMBL" id="KXB41576.1"/>
    </source>
</evidence>
<organism evidence="3 4">
    <name type="scientific">Amygdalobacter nucleatus</name>
    <dbReference type="NCBI Taxonomy" id="3029274"/>
    <lineage>
        <taxon>Bacteria</taxon>
        <taxon>Bacillati</taxon>
        <taxon>Bacillota</taxon>
        <taxon>Clostridia</taxon>
        <taxon>Eubacteriales</taxon>
        <taxon>Oscillospiraceae</taxon>
        <taxon>Amygdalobacter</taxon>
    </lineage>
</organism>
<dbReference type="InterPro" id="IPR036956">
    <property type="entry name" value="Impact_N_sf"/>
</dbReference>
<comment type="caution">
    <text evidence="3">The sequence shown here is derived from an EMBL/GenBank/DDBJ whole genome shotgun (WGS) entry which is preliminary data.</text>
</comment>
<dbReference type="AlphaFoldDB" id="A0A133YEF1"/>
<dbReference type="PANTHER" id="PTHR16301">
    <property type="entry name" value="IMPACT-RELATED"/>
    <property type="match status" value="1"/>
</dbReference>
<dbReference type="EMBL" id="LSCV01000012">
    <property type="protein sequence ID" value="KXB41576.1"/>
    <property type="molecule type" value="Genomic_DNA"/>
</dbReference>
<dbReference type="Proteomes" id="UP000070080">
    <property type="component" value="Unassembled WGS sequence"/>
</dbReference>
<evidence type="ECO:0000259" key="2">
    <source>
        <dbReference type="Pfam" id="PF01205"/>
    </source>
</evidence>
<gene>
    <name evidence="3" type="ORF">HMPREF1872_00666</name>
</gene>
<dbReference type="OrthoDB" id="9813771at2"/>
<sequence length="223" mass="25000">MLKTELVKVQSEATISLTIKRSVFIAYAVPIANLAELEQKLAEIRTRQPDAKHHVYAWQFYDTLNEQQYAKFSDDGEPSQTAGAPLFHVLTEAGINNTLLVVSRIFGGILLGAGGLVRAYSKAGNLALQEASYERLVKREKVTFSLDYALYDQFCYYANKQKWQIFSNEFAAKVTLVLILKPEEISALEVYLDELNGSKQQIKKLGTELVTIPYTPNLKGEDG</sequence>
<dbReference type="Gene3D" id="3.30.230.30">
    <property type="entry name" value="Impact, N-terminal domain"/>
    <property type="match status" value="1"/>
</dbReference>
<evidence type="ECO:0000313" key="4">
    <source>
        <dbReference type="Proteomes" id="UP000070080"/>
    </source>
</evidence>
<dbReference type="PANTHER" id="PTHR16301:SF20">
    <property type="entry name" value="IMPACT FAMILY MEMBER YIGZ"/>
    <property type="match status" value="1"/>
</dbReference>
<dbReference type="SUPFAM" id="SSF54980">
    <property type="entry name" value="EF-G C-terminal domain-like"/>
    <property type="match status" value="1"/>
</dbReference>
<protein>
    <submittedName>
        <fullName evidence="3">YigZ family protein</fullName>
    </submittedName>
</protein>
<dbReference type="PATRIC" id="fig|1497955.3.peg.642"/>